<sequence>MDSTTYKFASYNFKNVKSAVNDIRRLCDDCVVIALQETWLAQDELRFLNSIYSRFSSTGTSAVDTSTGLLRGRKYGGTALLWNRNVFPCVTVIDCDNSRVSAIRIETAASPLINGVACVYMPKRWLDHCVVSQSAAVSVCNVYVKYDVVWSDHFPLIWEFELKCLSPITLTFNKSINKVRWRDKSADQISLYSSECHKRLRHIDFNSDFEKCADRYCNNPAHSLLIDKLYSDIVL</sequence>
<dbReference type="Proteomes" id="UP000324832">
    <property type="component" value="Unassembled WGS sequence"/>
</dbReference>
<evidence type="ECO:0000313" key="3">
    <source>
        <dbReference type="Proteomes" id="UP000324832"/>
    </source>
</evidence>
<protein>
    <recommendedName>
        <fullName evidence="1">Endonuclease/exonuclease/phosphatase domain-containing protein</fullName>
    </recommendedName>
</protein>
<dbReference type="Pfam" id="PF03372">
    <property type="entry name" value="Exo_endo_phos"/>
    <property type="match status" value="1"/>
</dbReference>
<name>A0A5E4QS67_9NEOP</name>
<dbReference type="EMBL" id="FZQP02005221">
    <property type="protein sequence ID" value="VVD01206.1"/>
    <property type="molecule type" value="Genomic_DNA"/>
</dbReference>
<organism evidence="2 3">
    <name type="scientific">Leptidea sinapis</name>
    <dbReference type="NCBI Taxonomy" id="189913"/>
    <lineage>
        <taxon>Eukaryota</taxon>
        <taxon>Metazoa</taxon>
        <taxon>Ecdysozoa</taxon>
        <taxon>Arthropoda</taxon>
        <taxon>Hexapoda</taxon>
        <taxon>Insecta</taxon>
        <taxon>Pterygota</taxon>
        <taxon>Neoptera</taxon>
        <taxon>Endopterygota</taxon>
        <taxon>Lepidoptera</taxon>
        <taxon>Glossata</taxon>
        <taxon>Ditrysia</taxon>
        <taxon>Papilionoidea</taxon>
        <taxon>Pieridae</taxon>
        <taxon>Dismorphiinae</taxon>
        <taxon>Leptidea</taxon>
    </lineage>
</organism>
<evidence type="ECO:0000259" key="1">
    <source>
        <dbReference type="Pfam" id="PF03372"/>
    </source>
</evidence>
<evidence type="ECO:0000313" key="2">
    <source>
        <dbReference type="EMBL" id="VVD01206.1"/>
    </source>
</evidence>
<dbReference type="AlphaFoldDB" id="A0A5E4QS67"/>
<feature type="domain" description="Endonuclease/exonuclease/phosphatase" evidence="1">
    <location>
        <begin position="20"/>
        <end position="104"/>
    </location>
</feature>
<dbReference type="Gene3D" id="3.60.10.10">
    <property type="entry name" value="Endonuclease/exonuclease/phosphatase"/>
    <property type="match status" value="1"/>
</dbReference>
<accession>A0A5E4QS67</accession>
<dbReference type="InterPro" id="IPR036691">
    <property type="entry name" value="Endo/exonu/phosph_ase_sf"/>
</dbReference>
<proteinExistence type="predicted"/>
<gene>
    <name evidence="2" type="ORF">LSINAPIS_LOCUS11678</name>
</gene>
<dbReference type="SUPFAM" id="SSF56219">
    <property type="entry name" value="DNase I-like"/>
    <property type="match status" value="1"/>
</dbReference>
<dbReference type="InterPro" id="IPR005135">
    <property type="entry name" value="Endo/exonuclease/phosphatase"/>
</dbReference>
<dbReference type="GO" id="GO:0003824">
    <property type="term" value="F:catalytic activity"/>
    <property type="evidence" value="ECO:0007669"/>
    <property type="project" value="InterPro"/>
</dbReference>
<reference evidence="2 3" key="1">
    <citation type="submission" date="2017-07" db="EMBL/GenBank/DDBJ databases">
        <authorList>
            <person name="Talla V."/>
            <person name="Backstrom N."/>
        </authorList>
    </citation>
    <scope>NUCLEOTIDE SEQUENCE [LARGE SCALE GENOMIC DNA]</scope>
</reference>
<keyword evidence="3" id="KW-1185">Reference proteome</keyword>
<feature type="non-terminal residue" evidence="2">
    <location>
        <position position="235"/>
    </location>
</feature>